<keyword evidence="3" id="KW-1185">Reference proteome</keyword>
<protein>
    <submittedName>
        <fullName evidence="2">Uncharacterized protein</fullName>
    </submittedName>
</protein>
<gene>
    <name evidence="2" type="ORF">NPIL_528301</name>
</gene>
<comment type="caution">
    <text evidence="2">The sequence shown here is derived from an EMBL/GenBank/DDBJ whole genome shotgun (WGS) entry which is preliminary data.</text>
</comment>
<dbReference type="AlphaFoldDB" id="A0A8X6QZ12"/>
<reference evidence="2" key="1">
    <citation type="submission" date="2020-08" db="EMBL/GenBank/DDBJ databases">
        <title>Multicomponent nature underlies the extraordinary mechanical properties of spider dragline silk.</title>
        <authorList>
            <person name="Kono N."/>
            <person name="Nakamura H."/>
            <person name="Mori M."/>
            <person name="Yoshida Y."/>
            <person name="Ohtoshi R."/>
            <person name="Malay A.D."/>
            <person name="Moran D.A.P."/>
            <person name="Tomita M."/>
            <person name="Numata K."/>
            <person name="Arakawa K."/>
        </authorList>
    </citation>
    <scope>NUCLEOTIDE SEQUENCE</scope>
</reference>
<dbReference type="Proteomes" id="UP000887013">
    <property type="component" value="Unassembled WGS sequence"/>
</dbReference>
<feature type="compositionally biased region" description="Basic and acidic residues" evidence="1">
    <location>
        <begin position="1"/>
        <end position="19"/>
    </location>
</feature>
<organism evidence="2 3">
    <name type="scientific">Nephila pilipes</name>
    <name type="common">Giant wood spider</name>
    <name type="synonym">Nephila maculata</name>
    <dbReference type="NCBI Taxonomy" id="299642"/>
    <lineage>
        <taxon>Eukaryota</taxon>
        <taxon>Metazoa</taxon>
        <taxon>Ecdysozoa</taxon>
        <taxon>Arthropoda</taxon>
        <taxon>Chelicerata</taxon>
        <taxon>Arachnida</taxon>
        <taxon>Araneae</taxon>
        <taxon>Araneomorphae</taxon>
        <taxon>Entelegynae</taxon>
        <taxon>Araneoidea</taxon>
        <taxon>Nephilidae</taxon>
        <taxon>Nephila</taxon>
    </lineage>
</organism>
<accession>A0A8X6QZ12</accession>
<dbReference type="EMBL" id="BMAW01040235">
    <property type="protein sequence ID" value="GFU58923.1"/>
    <property type="molecule type" value="Genomic_DNA"/>
</dbReference>
<evidence type="ECO:0000313" key="3">
    <source>
        <dbReference type="Proteomes" id="UP000887013"/>
    </source>
</evidence>
<feature type="compositionally biased region" description="Basic and acidic residues" evidence="1">
    <location>
        <begin position="25"/>
        <end position="42"/>
    </location>
</feature>
<proteinExistence type="predicted"/>
<name>A0A8X6QZ12_NEPPI</name>
<evidence type="ECO:0000313" key="2">
    <source>
        <dbReference type="EMBL" id="GFU58923.1"/>
    </source>
</evidence>
<evidence type="ECO:0000256" key="1">
    <source>
        <dbReference type="SAM" id="MobiDB-lite"/>
    </source>
</evidence>
<feature type="region of interest" description="Disordered" evidence="1">
    <location>
        <begin position="1"/>
        <end position="54"/>
    </location>
</feature>
<sequence>MIKREGNLKSNKTDPDKSENLITRDIFHHSRDSSPKSSKYPDKGPQGNTKYSLKDGVGRGYLVLQTNRLPNSEQFFNGPL</sequence>